<name>A0A8T1ZK90_9BRAS</name>
<evidence type="ECO:0000256" key="1">
    <source>
        <dbReference type="ARBA" id="ARBA00012513"/>
    </source>
</evidence>
<evidence type="ECO:0000256" key="8">
    <source>
        <dbReference type="ARBA" id="ARBA00022840"/>
    </source>
</evidence>
<dbReference type="CDD" id="cd14008">
    <property type="entry name" value="STKc_LKB1_CaMKK"/>
    <property type="match status" value="1"/>
</dbReference>
<feature type="compositionally biased region" description="Polar residues" evidence="15">
    <location>
        <begin position="37"/>
        <end position="46"/>
    </location>
</feature>
<dbReference type="AlphaFoldDB" id="A0A8T1ZK90"/>
<dbReference type="Proteomes" id="UP000694240">
    <property type="component" value="Chromosome 10"/>
</dbReference>
<dbReference type="PANTHER" id="PTHR24346:SF39">
    <property type="entry name" value="SERINE_THREONINE-PROTEIN KINASE GRIK1-RELATED"/>
    <property type="match status" value="1"/>
</dbReference>
<comment type="catalytic activity">
    <reaction evidence="10">
        <text>L-seryl-[protein] + ATP = O-phospho-L-seryl-[protein] + ADP + H(+)</text>
        <dbReference type="Rhea" id="RHEA:17989"/>
        <dbReference type="Rhea" id="RHEA-COMP:9863"/>
        <dbReference type="Rhea" id="RHEA-COMP:11604"/>
        <dbReference type="ChEBI" id="CHEBI:15378"/>
        <dbReference type="ChEBI" id="CHEBI:29999"/>
        <dbReference type="ChEBI" id="CHEBI:30616"/>
        <dbReference type="ChEBI" id="CHEBI:83421"/>
        <dbReference type="ChEBI" id="CHEBI:456216"/>
        <dbReference type="EC" id="2.7.11.1"/>
    </reaction>
</comment>
<dbReference type="GO" id="GO:0035556">
    <property type="term" value="P:intracellular signal transduction"/>
    <property type="evidence" value="ECO:0007669"/>
    <property type="project" value="TreeGrafter"/>
</dbReference>
<evidence type="ECO:0000256" key="5">
    <source>
        <dbReference type="ARBA" id="ARBA00022679"/>
    </source>
</evidence>
<evidence type="ECO:0000256" key="15">
    <source>
        <dbReference type="SAM" id="MobiDB-lite"/>
    </source>
</evidence>
<evidence type="ECO:0000256" key="14">
    <source>
        <dbReference type="RuleBase" id="RU000304"/>
    </source>
</evidence>
<evidence type="ECO:0000313" key="18">
    <source>
        <dbReference type="Proteomes" id="UP000694240"/>
    </source>
</evidence>
<gene>
    <name evidence="17" type="ORF">ISN45_Aa05g013290</name>
</gene>
<sequence length="400" mass="44941">MFRDSFSFVQGMSCFGCFGGSERSRQSPSPYDDDTYSNDGDVTSNAGGEDEEEENEVEEQSRSKRSEEILKSKLQDGVICRQFPVKETNKLIRGEDEDGNKTINEFVRERKIGSGSYGKVVLYQSTVDDKHYAIKAFHKSYLLKLRVAPSETAMGDVLREVMIMKTLEHPNIVNLIEVIDDPEFDDFYMVLEYVDGKWAYDDSGPPGALGEITARKYLRDVVAGLMYLHAHNVIHGDIKPDNLLVTSTGRVKIGDFSVSQVFKDDDDQLRRSPGTPVFTAPECCLGITYSGRSADTWAVGVTLYCMILGQYPFLGDTLQDTYDKIVHNPLIIPEGLNPHLRDLIEGLLCKDPNQRMTLKAVAEHPWVTGEDGAISEYFCWCKRKAEEEEEPHGIETVAES</sequence>
<dbReference type="GO" id="GO:0005524">
    <property type="term" value="F:ATP binding"/>
    <property type="evidence" value="ECO:0007669"/>
    <property type="project" value="UniProtKB-UniRule"/>
</dbReference>
<evidence type="ECO:0000256" key="7">
    <source>
        <dbReference type="ARBA" id="ARBA00022777"/>
    </source>
</evidence>
<comment type="caution">
    <text evidence="17">The sequence shown here is derived from an EMBL/GenBank/DDBJ whole genome shotgun (WGS) entry which is preliminary data.</text>
</comment>
<keyword evidence="8 13" id="KW-0067">ATP-binding</keyword>
<comment type="catalytic activity">
    <reaction evidence="9">
        <text>L-threonyl-[protein] + ATP = O-phospho-L-threonyl-[protein] + ADP + H(+)</text>
        <dbReference type="Rhea" id="RHEA:46608"/>
        <dbReference type="Rhea" id="RHEA-COMP:11060"/>
        <dbReference type="Rhea" id="RHEA-COMP:11605"/>
        <dbReference type="ChEBI" id="CHEBI:15378"/>
        <dbReference type="ChEBI" id="CHEBI:30013"/>
        <dbReference type="ChEBI" id="CHEBI:30616"/>
        <dbReference type="ChEBI" id="CHEBI:61977"/>
        <dbReference type="ChEBI" id="CHEBI:456216"/>
        <dbReference type="EC" id="2.7.11.1"/>
    </reaction>
</comment>
<keyword evidence="4" id="KW-0945">Host-virus interaction</keyword>
<keyword evidence="18" id="KW-1185">Reference proteome</keyword>
<evidence type="ECO:0000259" key="16">
    <source>
        <dbReference type="PROSITE" id="PS50011"/>
    </source>
</evidence>
<dbReference type="PANTHER" id="PTHR24346">
    <property type="entry name" value="MAP/MICROTUBULE AFFINITY-REGULATING KINASE"/>
    <property type="match status" value="1"/>
</dbReference>
<dbReference type="PROSITE" id="PS00108">
    <property type="entry name" value="PROTEIN_KINASE_ST"/>
    <property type="match status" value="1"/>
</dbReference>
<feature type="binding site" evidence="13">
    <location>
        <position position="135"/>
    </location>
    <ligand>
        <name>ATP</name>
        <dbReference type="ChEBI" id="CHEBI:30616"/>
    </ligand>
</feature>
<feature type="domain" description="Protein kinase" evidence="16">
    <location>
        <begin position="106"/>
        <end position="367"/>
    </location>
</feature>
<dbReference type="InterPro" id="IPR000719">
    <property type="entry name" value="Prot_kinase_dom"/>
</dbReference>
<keyword evidence="7 17" id="KW-0418">Kinase</keyword>
<keyword evidence="3" id="KW-0597">Phosphoprotein</keyword>
<evidence type="ECO:0000256" key="6">
    <source>
        <dbReference type="ARBA" id="ARBA00022741"/>
    </source>
</evidence>
<evidence type="ECO:0000256" key="11">
    <source>
        <dbReference type="ARBA" id="ARBA00054601"/>
    </source>
</evidence>
<protein>
    <recommendedName>
        <fullName evidence="1">non-specific serine/threonine protein kinase</fullName>
        <ecNumber evidence="1">2.7.11.1</ecNumber>
    </recommendedName>
</protein>
<feature type="region of interest" description="Disordered" evidence="15">
    <location>
        <begin position="19"/>
        <end position="68"/>
    </location>
</feature>
<dbReference type="GO" id="GO:0005737">
    <property type="term" value="C:cytoplasm"/>
    <property type="evidence" value="ECO:0007669"/>
    <property type="project" value="TreeGrafter"/>
</dbReference>
<keyword evidence="2 14" id="KW-0723">Serine/threonine-protein kinase</keyword>
<dbReference type="GO" id="GO:0004674">
    <property type="term" value="F:protein serine/threonine kinase activity"/>
    <property type="evidence" value="ECO:0007669"/>
    <property type="project" value="UniProtKB-KW"/>
</dbReference>
<evidence type="ECO:0000256" key="3">
    <source>
        <dbReference type="ARBA" id="ARBA00022553"/>
    </source>
</evidence>
<evidence type="ECO:0000256" key="12">
    <source>
        <dbReference type="ARBA" id="ARBA00066296"/>
    </source>
</evidence>
<reference evidence="17 18" key="1">
    <citation type="submission" date="2020-12" db="EMBL/GenBank/DDBJ databases">
        <title>Concerted genomic and epigenomic changes stabilize Arabidopsis allopolyploids.</title>
        <authorList>
            <person name="Chen Z."/>
        </authorList>
    </citation>
    <scope>NUCLEOTIDE SEQUENCE [LARGE SCALE GENOMIC DNA]</scope>
    <source>
        <strain evidence="17">Allo738</strain>
        <tissue evidence="17">Leaf</tissue>
    </source>
</reference>
<dbReference type="Pfam" id="PF00069">
    <property type="entry name" value="Pkinase"/>
    <property type="match status" value="1"/>
</dbReference>
<dbReference type="EC" id="2.7.11.1" evidence="1"/>
<dbReference type="FunFam" id="1.10.510.10:FF:000747">
    <property type="entry name" value="Serine/threonine-protein kinase GRIK2"/>
    <property type="match status" value="1"/>
</dbReference>
<dbReference type="PROSITE" id="PS50011">
    <property type="entry name" value="PROTEIN_KINASE_DOM"/>
    <property type="match status" value="1"/>
</dbReference>
<organism evidence="17 18">
    <name type="scientific">Arabidopsis thaliana x Arabidopsis arenosa</name>
    <dbReference type="NCBI Taxonomy" id="1240361"/>
    <lineage>
        <taxon>Eukaryota</taxon>
        <taxon>Viridiplantae</taxon>
        <taxon>Streptophyta</taxon>
        <taxon>Embryophyta</taxon>
        <taxon>Tracheophyta</taxon>
        <taxon>Spermatophyta</taxon>
        <taxon>Magnoliopsida</taxon>
        <taxon>eudicotyledons</taxon>
        <taxon>Gunneridae</taxon>
        <taxon>Pentapetalae</taxon>
        <taxon>rosids</taxon>
        <taxon>malvids</taxon>
        <taxon>Brassicales</taxon>
        <taxon>Brassicaceae</taxon>
        <taxon>Camelineae</taxon>
        <taxon>Arabidopsis</taxon>
    </lineage>
</organism>
<evidence type="ECO:0000256" key="13">
    <source>
        <dbReference type="PROSITE-ProRule" id="PRU10141"/>
    </source>
</evidence>
<dbReference type="InterPro" id="IPR008271">
    <property type="entry name" value="Ser/Thr_kinase_AS"/>
</dbReference>
<accession>A0A8T1ZK90</accession>
<comment type="function">
    <text evidence="11">Activates SnRK1.1/KIN10 and SnRK1.2/KIN11 by phosphorylation of their activation-loop 'Thr-198' and 'Thr-176', respectively. Required for the regulation by SnRK1 kinases of the transcription of a large set of genes, the modification the activity of metabolic enzymes, and the control of various nutrient-responsive cellular developmental processes.</text>
</comment>
<evidence type="ECO:0000256" key="4">
    <source>
        <dbReference type="ARBA" id="ARBA00022581"/>
    </source>
</evidence>
<feature type="compositionally biased region" description="Basic and acidic residues" evidence="15">
    <location>
        <begin position="59"/>
        <end position="68"/>
    </location>
</feature>
<comment type="subunit">
    <text evidence="12">Associates with the SNF1-related protein kinase (SnRK) complex. Interacts with AL1, a geminivirus (TGMV) protein essential for viral replication.</text>
</comment>
<dbReference type="GO" id="GO:0009615">
    <property type="term" value="P:response to virus"/>
    <property type="evidence" value="ECO:0007669"/>
    <property type="project" value="UniProtKB-ARBA"/>
</dbReference>
<evidence type="ECO:0000313" key="17">
    <source>
        <dbReference type="EMBL" id="KAG7559746.1"/>
    </source>
</evidence>
<evidence type="ECO:0000256" key="2">
    <source>
        <dbReference type="ARBA" id="ARBA00022527"/>
    </source>
</evidence>
<evidence type="ECO:0000256" key="10">
    <source>
        <dbReference type="ARBA" id="ARBA00048679"/>
    </source>
</evidence>
<keyword evidence="6 13" id="KW-0547">Nucleotide-binding</keyword>
<dbReference type="PROSITE" id="PS00107">
    <property type="entry name" value="PROTEIN_KINASE_ATP"/>
    <property type="match status" value="1"/>
</dbReference>
<proteinExistence type="inferred from homology"/>
<keyword evidence="5" id="KW-0808">Transferase</keyword>
<feature type="compositionally biased region" description="Acidic residues" evidence="15">
    <location>
        <begin position="48"/>
        <end position="58"/>
    </location>
</feature>
<comment type="similarity">
    <text evidence="14">Belongs to the protein kinase superfamily.</text>
</comment>
<dbReference type="EMBL" id="JAEFBK010000010">
    <property type="protein sequence ID" value="KAG7559746.1"/>
    <property type="molecule type" value="Genomic_DNA"/>
</dbReference>
<dbReference type="SMART" id="SM00220">
    <property type="entry name" value="S_TKc"/>
    <property type="match status" value="1"/>
</dbReference>
<dbReference type="FunFam" id="3.30.200.20:FF:000206">
    <property type="entry name" value="Serine/threonine-protein kinase Ssp1"/>
    <property type="match status" value="1"/>
</dbReference>
<evidence type="ECO:0000256" key="9">
    <source>
        <dbReference type="ARBA" id="ARBA00047899"/>
    </source>
</evidence>
<dbReference type="InterPro" id="IPR017441">
    <property type="entry name" value="Protein_kinase_ATP_BS"/>
</dbReference>